<gene>
    <name evidence="2" type="ORF">pdam_00024727</name>
</gene>
<protein>
    <submittedName>
        <fullName evidence="2">Uncharacterized protein</fullName>
    </submittedName>
</protein>
<dbReference type="AlphaFoldDB" id="A0A3M6UEV0"/>
<feature type="region of interest" description="Disordered" evidence="1">
    <location>
        <begin position="1"/>
        <end position="49"/>
    </location>
</feature>
<dbReference type="EMBL" id="RCHS01001682">
    <property type="protein sequence ID" value="RMX52182.1"/>
    <property type="molecule type" value="Genomic_DNA"/>
</dbReference>
<feature type="compositionally biased region" description="Acidic residues" evidence="1">
    <location>
        <begin position="1"/>
        <end position="10"/>
    </location>
</feature>
<name>A0A3M6UEV0_POCDA</name>
<organism evidence="2 3">
    <name type="scientific">Pocillopora damicornis</name>
    <name type="common">Cauliflower coral</name>
    <name type="synonym">Millepora damicornis</name>
    <dbReference type="NCBI Taxonomy" id="46731"/>
    <lineage>
        <taxon>Eukaryota</taxon>
        <taxon>Metazoa</taxon>
        <taxon>Cnidaria</taxon>
        <taxon>Anthozoa</taxon>
        <taxon>Hexacorallia</taxon>
        <taxon>Scleractinia</taxon>
        <taxon>Astrocoeniina</taxon>
        <taxon>Pocilloporidae</taxon>
        <taxon>Pocillopora</taxon>
    </lineage>
</organism>
<proteinExistence type="predicted"/>
<accession>A0A3M6UEV0</accession>
<reference evidence="2 3" key="1">
    <citation type="journal article" date="2018" name="Sci. Rep.">
        <title>Comparative analysis of the Pocillopora damicornis genome highlights role of immune system in coral evolution.</title>
        <authorList>
            <person name="Cunning R."/>
            <person name="Bay R.A."/>
            <person name="Gillette P."/>
            <person name="Baker A.C."/>
            <person name="Traylor-Knowles N."/>
        </authorList>
    </citation>
    <scope>NUCLEOTIDE SEQUENCE [LARGE SCALE GENOMIC DNA]</scope>
    <source>
        <strain evidence="2">RSMAS</strain>
        <tissue evidence="2">Whole animal</tissue>
    </source>
</reference>
<evidence type="ECO:0000256" key="1">
    <source>
        <dbReference type="SAM" id="MobiDB-lite"/>
    </source>
</evidence>
<comment type="caution">
    <text evidence="2">The sequence shown here is derived from an EMBL/GenBank/DDBJ whole genome shotgun (WGS) entry which is preliminary data.</text>
</comment>
<dbReference type="Proteomes" id="UP000275408">
    <property type="component" value="Unassembled WGS sequence"/>
</dbReference>
<sequence>MDAGLTDESEIMVKGNSDTSEIMDMESIDNGADNSTSAPDTTEIVDNGANSDIVHSRISSL</sequence>
<keyword evidence="3" id="KW-1185">Reference proteome</keyword>
<evidence type="ECO:0000313" key="3">
    <source>
        <dbReference type="Proteomes" id="UP000275408"/>
    </source>
</evidence>
<evidence type="ECO:0000313" key="2">
    <source>
        <dbReference type="EMBL" id="RMX52182.1"/>
    </source>
</evidence>